<proteinExistence type="predicted"/>
<reference evidence="4" key="1">
    <citation type="submission" date="2016-10" db="EMBL/GenBank/DDBJ databases">
        <authorList>
            <person name="Varghese N."/>
            <person name="Submissions S."/>
        </authorList>
    </citation>
    <scope>NUCLEOTIDE SEQUENCE [LARGE SCALE GENOMIC DNA]</scope>
    <source>
        <strain evidence="4">DSM 17101</strain>
    </source>
</reference>
<dbReference type="Proteomes" id="UP000199317">
    <property type="component" value="Unassembled WGS sequence"/>
</dbReference>
<dbReference type="GO" id="GO:0005576">
    <property type="term" value="C:extracellular region"/>
    <property type="evidence" value="ECO:0007669"/>
    <property type="project" value="UniProtKB-SubCell"/>
</dbReference>
<dbReference type="PROSITE" id="PS00330">
    <property type="entry name" value="HEMOLYSIN_CALCIUM"/>
    <property type="match status" value="4"/>
</dbReference>
<organism evidence="3 4">
    <name type="scientific">Paracidovorax cattleyae</name>
    <dbReference type="NCBI Taxonomy" id="80868"/>
    <lineage>
        <taxon>Bacteria</taxon>
        <taxon>Pseudomonadati</taxon>
        <taxon>Pseudomonadota</taxon>
        <taxon>Betaproteobacteria</taxon>
        <taxon>Burkholderiales</taxon>
        <taxon>Comamonadaceae</taxon>
        <taxon>Paracidovorax</taxon>
    </lineage>
</organism>
<dbReference type="PRINTS" id="PR00313">
    <property type="entry name" value="CABNDNGRPT"/>
</dbReference>
<dbReference type="PANTHER" id="PTHR38340:SF1">
    <property type="entry name" value="S-LAYER PROTEIN"/>
    <property type="match status" value="1"/>
</dbReference>
<keyword evidence="4" id="KW-1185">Reference proteome</keyword>
<evidence type="ECO:0000313" key="4">
    <source>
        <dbReference type="Proteomes" id="UP000199317"/>
    </source>
</evidence>
<sequence>MNRNVELALLAGASYESSRSDINKIPVPHGWAAMNIADWPYGSQRRPDTNVPGRVYWQDSTTGFEAAAFVKGNEIVVSFAGTYFEGELKPDMFENNVPLGAGKLTDQLRQAAEFVVRLKQNPAMAGKSMVLTGHSLGGGLASAIGVMLDVQAVTFDPAPFRAAASMENAQALNAYLQQKGLAPDAKLADYTTSGSIPVPLGALLRLLGPAAAGAATAAGLPSVVMVPVTVAREANVHAIALKGEMLTGDGVDYSMRDKLRIYGDGLDLVENSSDASTVALHSQSLLALMLESRDGAADQGFYLAAQRFKPFLGLFSDKALFDVQRTDGNAPTLAEHLLRHQFGVSQSSPNNAEAVAADEMLDILGKDLAKLGIPADGFVQYFQEGVLGSVLRHYFTAVSPDATPDRYEGGVLKSLLKSEAGGVSFKVADVEAADAAFMSWGAFVQGILGETQSTIPQLDNRSYARLVRDRVPLSERVAVATSGAFTYQSAADNKRDLALGADGADILRTGGGQDFIFAGKGNDVLAGGDGDDTLLGGLGIDTYQFEGSFGRDYVLDQDGLGSIQIDGKTLGEARSAGKADTWVADLDGQRVGLAVYNDAASTTGKKLVITRAGSLTDTITIDNFDLAKAKTDAGYLGIKLESKMRLSLSDAPGPSPFENPRFEPDTLAGLAAVKDGGGDVFSVHLNRPAQAGDTVTLSLSALQDQFQFVSEGAVLSPGAAVVTLAEGQTEVVFALMRTGDAAASGSARIGAAYTSKSPDSADSSQQIAANYWDVSLIASAAPQPASIYDLASSAGRDAYDRLAAGQRDGGLRVTNALQAGSNRHGAAGGAGADVLEGGTAAATSRQWLYGEAGDDVLYAGAPVDLAAAIAAGETQSATGNGFVSLSGGSGDDRLLGGAGDDVIYGGAGSDTIVGGAGADIILADGNGAALALGNATEANGSGTNDP</sequence>
<dbReference type="Pfam" id="PF26363">
    <property type="entry name" value="Phospholipase-like"/>
    <property type="match status" value="1"/>
</dbReference>
<dbReference type="GO" id="GO:0005509">
    <property type="term" value="F:calcium ion binding"/>
    <property type="evidence" value="ECO:0007669"/>
    <property type="project" value="InterPro"/>
</dbReference>
<dbReference type="SUPFAM" id="SSF53474">
    <property type="entry name" value="alpha/beta-Hydrolases"/>
    <property type="match status" value="1"/>
</dbReference>
<evidence type="ECO:0000256" key="1">
    <source>
        <dbReference type="ARBA" id="ARBA00004613"/>
    </source>
</evidence>
<dbReference type="Pfam" id="PF00353">
    <property type="entry name" value="HemolysinCabind"/>
    <property type="match status" value="3"/>
</dbReference>
<evidence type="ECO:0000313" key="3">
    <source>
        <dbReference type="EMBL" id="SDP95219.1"/>
    </source>
</evidence>
<dbReference type="EMBL" id="FNJL01000078">
    <property type="protein sequence ID" value="SDP95219.1"/>
    <property type="molecule type" value="Genomic_DNA"/>
</dbReference>
<accession>A0A1H0WX93</accession>
<dbReference type="Gene3D" id="3.40.50.1820">
    <property type="entry name" value="alpha/beta hydrolase"/>
    <property type="match status" value="1"/>
</dbReference>
<dbReference type="InterPro" id="IPR001343">
    <property type="entry name" value="Hemolysn_Ca-bd"/>
</dbReference>
<keyword evidence="2" id="KW-0964">Secreted</keyword>
<name>A0A1H0WX93_9BURK</name>
<dbReference type="Gene3D" id="2.150.10.10">
    <property type="entry name" value="Serralysin-like metalloprotease, C-terminal"/>
    <property type="match status" value="2"/>
</dbReference>
<dbReference type="InterPro" id="IPR011049">
    <property type="entry name" value="Serralysin-like_metalloprot_C"/>
</dbReference>
<dbReference type="SUPFAM" id="SSF51120">
    <property type="entry name" value="beta-Roll"/>
    <property type="match status" value="2"/>
</dbReference>
<dbReference type="RefSeq" id="WP_092840599.1">
    <property type="nucleotide sequence ID" value="NZ_FNJL01000078.1"/>
</dbReference>
<dbReference type="AlphaFoldDB" id="A0A1H0WX93"/>
<dbReference type="InterPro" id="IPR050557">
    <property type="entry name" value="RTX_toxin/Mannuronan_C5-epim"/>
</dbReference>
<gene>
    <name evidence="3" type="ORF">SAMN04489708_1781</name>
</gene>
<dbReference type="PANTHER" id="PTHR38340">
    <property type="entry name" value="S-LAYER PROTEIN"/>
    <property type="match status" value="1"/>
</dbReference>
<dbReference type="InterPro" id="IPR018511">
    <property type="entry name" value="Hemolysin-typ_Ca-bd_CS"/>
</dbReference>
<evidence type="ECO:0000256" key="2">
    <source>
        <dbReference type="ARBA" id="ARBA00022525"/>
    </source>
</evidence>
<feature type="non-terminal residue" evidence="3">
    <location>
        <position position="946"/>
    </location>
</feature>
<dbReference type="InterPro" id="IPR029058">
    <property type="entry name" value="AB_hydrolase_fold"/>
</dbReference>
<dbReference type="OrthoDB" id="8607307at2"/>
<comment type="subcellular location">
    <subcellularLocation>
        <location evidence="1">Secreted</location>
    </subcellularLocation>
</comment>
<protein>
    <submittedName>
        <fullName evidence="3">Hemolysin-type calcium-binding repeat-containing protein</fullName>
    </submittedName>
</protein>